<proteinExistence type="predicted"/>
<dbReference type="EMBL" id="JAZHFS010000013">
    <property type="protein sequence ID" value="MEF2113445.1"/>
    <property type="molecule type" value="Genomic_DNA"/>
</dbReference>
<evidence type="ECO:0000313" key="1">
    <source>
        <dbReference type="EMBL" id="MEF2113445.1"/>
    </source>
</evidence>
<sequence length="78" mass="8784">MINLSKSIRCSNCGINEITDLSDYVVSEDIDEREMGEEIEYTVEGEHICSNCNSSYDISGSVWEYPVGMYNDDSIEVS</sequence>
<gene>
    <name evidence="1" type="ORF">SJI18_14140</name>
</gene>
<protein>
    <recommendedName>
        <fullName evidence="3">Mut7-C RNAse domain-containing protein</fullName>
    </recommendedName>
</protein>
<accession>A0ABU7UPX8</accession>
<evidence type="ECO:0000313" key="2">
    <source>
        <dbReference type="Proteomes" id="UP001498469"/>
    </source>
</evidence>
<name>A0ABU7UPX8_9CLOT</name>
<dbReference type="Proteomes" id="UP001498469">
    <property type="component" value="Unassembled WGS sequence"/>
</dbReference>
<reference evidence="1 2" key="1">
    <citation type="submission" date="2023-11" db="EMBL/GenBank/DDBJ databases">
        <title>Draft genome sequence of a psychrophilic Clostridium strain from permafrost water brine.</title>
        <authorList>
            <person name="Shcherbakova V.A."/>
            <person name="Trubitsyn V.E."/>
            <person name="Zakharyuk A.G."/>
        </authorList>
    </citation>
    <scope>NUCLEOTIDE SEQUENCE [LARGE SCALE GENOMIC DNA]</scope>
    <source>
        <strain evidence="1 2">14F</strain>
    </source>
</reference>
<organism evidence="1 2">
    <name type="scientific">Clostridium frigoriphilum</name>
    <dbReference type="NCBI Taxonomy" id="443253"/>
    <lineage>
        <taxon>Bacteria</taxon>
        <taxon>Bacillati</taxon>
        <taxon>Bacillota</taxon>
        <taxon>Clostridia</taxon>
        <taxon>Eubacteriales</taxon>
        <taxon>Clostridiaceae</taxon>
        <taxon>Clostridium</taxon>
    </lineage>
</organism>
<keyword evidence="2" id="KW-1185">Reference proteome</keyword>
<dbReference type="RefSeq" id="WP_216252160.1">
    <property type="nucleotide sequence ID" value="NZ_JAZHFS010000013.1"/>
</dbReference>
<comment type="caution">
    <text evidence="1">The sequence shown here is derived from an EMBL/GenBank/DDBJ whole genome shotgun (WGS) entry which is preliminary data.</text>
</comment>
<evidence type="ECO:0008006" key="3">
    <source>
        <dbReference type="Google" id="ProtNLM"/>
    </source>
</evidence>